<evidence type="ECO:0000256" key="1">
    <source>
        <dbReference type="SAM" id="SignalP"/>
    </source>
</evidence>
<organism evidence="2">
    <name type="scientific">Diabrotica virgifera virgifera</name>
    <name type="common">western corn rootworm</name>
    <dbReference type="NCBI Taxonomy" id="50390"/>
    <lineage>
        <taxon>Eukaryota</taxon>
        <taxon>Metazoa</taxon>
        <taxon>Ecdysozoa</taxon>
        <taxon>Arthropoda</taxon>
        <taxon>Hexapoda</taxon>
        <taxon>Insecta</taxon>
        <taxon>Pterygota</taxon>
        <taxon>Neoptera</taxon>
        <taxon>Endopterygota</taxon>
        <taxon>Coleoptera</taxon>
        <taxon>Polyphaga</taxon>
        <taxon>Cucujiformia</taxon>
        <taxon>Chrysomeloidea</taxon>
        <taxon>Chrysomelidae</taxon>
        <taxon>Galerucinae</taxon>
        <taxon>Diabroticina</taxon>
        <taxon>Diabroticites</taxon>
        <taxon>Diabrotica</taxon>
    </lineage>
</organism>
<dbReference type="AlphaFoldDB" id="A0A6P7F1F7"/>
<accession>A0A6P7F1F7</accession>
<feature type="signal peptide" evidence="1">
    <location>
        <begin position="1"/>
        <end position="15"/>
    </location>
</feature>
<feature type="chain" id="PRO_5028399968" evidence="1">
    <location>
        <begin position="16"/>
        <end position="229"/>
    </location>
</feature>
<proteinExistence type="predicted"/>
<dbReference type="InParanoid" id="A0A6P7F1F7"/>
<reference evidence="2" key="1">
    <citation type="submission" date="2025-08" db="UniProtKB">
        <authorList>
            <consortium name="RefSeq"/>
        </authorList>
    </citation>
    <scope>IDENTIFICATION</scope>
    <source>
        <tissue evidence="2">Whole insect</tissue>
    </source>
</reference>
<keyword evidence="1" id="KW-0732">Signal</keyword>
<protein>
    <submittedName>
        <fullName evidence="2">Uncharacterized protein LOC114325559</fullName>
    </submittedName>
</protein>
<gene>
    <name evidence="2" type="primary">LOC114325559</name>
</gene>
<dbReference type="RefSeq" id="XP_028129439.1">
    <property type="nucleotide sequence ID" value="XM_028273638.1"/>
</dbReference>
<name>A0A6P7F1F7_DIAVI</name>
<sequence>MKVAALLLIFANCECLDVKFKFVKDFITKKNVFLNIYTCEKDDSIKSFLIKESSNQLSNFNGIKFYRNDINNDNLNYLRSRLYFVTDFHSCGINSLLLKQFDLNNLFRYPLKHVFIIKNEDADDFYSDLCQYNILVMSEVYVAFYDEDNIDIYEVYKTGPKVNCVINNYGNWSLSIGLMGKNTSIFTRRKDFKKYELLVLHTVQNNDSLKADFDDISGHDAYGGESQSY</sequence>
<evidence type="ECO:0000313" key="2">
    <source>
        <dbReference type="RefSeq" id="XP_028129439.1"/>
    </source>
</evidence>